<name>A0A1F8CTP5_9BACT</name>
<keyword evidence="1" id="KW-1133">Transmembrane helix</keyword>
<keyword evidence="1" id="KW-0812">Transmembrane</keyword>
<protein>
    <submittedName>
        <fullName evidence="2">Uncharacterized protein</fullName>
    </submittedName>
</protein>
<gene>
    <name evidence="2" type="ORF">A2382_01115</name>
</gene>
<reference evidence="2 3" key="1">
    <citation type="journal article" date="2016" name="Nat. Commun.">
        <title>Thousands of microbial genomes shed light on interconnected biogeochemical processes in an aquifer system.</title>
        <authorList>
            <person name="Anantharaman K."/>
            <person name="Brown C.T."/>
            <person name="Hug L.A."/>
            <person name="Sharon I."/>
            <person name="Castelle C.J."/>
            <person name="Probst A.J."/>
            <person name="Thomas B.C."/>
            <person name="Singh A."/>
            <person name="Wilkins M.J."/>
            <person name="Karaoz U."/>
            <person name="Brodie E.L."/>
            <person name="Williams K.H."/>
            <person name="Hubbard S.S."/>
            <person name="Banfield J.F."/>
        </authorList>
    </citation>
    <scope>NUCLEOTIDE SEQUENCE [LARGE SCALE GENOMIC DNA]</scope>
</reference>
<accession>A0A1F8CTP5</accession>
<comment type="caution">
    <text evidence="2">The sequence shown here is derived from an EMBL/GenBank/DDBJ whole genome shotgun (WGS) entry which is preliminary data.</text>
</comment>
<evidence type="ECO:0000313" key="3">
    <source>
        <dbReference type="Proteomes" id="UP000178999"/>
    </source>
</evidence>
<feature type="transmembrane region" description="Helical" evidence="1">
    <location>
        <begin position="31"/>
        <end position="53"/>
    </location>
</feature>
<dbReference type="AlphaFoldDB" id="A0A1F8CTP5"/>
<proteinExistence type="predicted"/>
<evidence type="ECO:0000256" key="1">
    <source>
        <dbReference type="SAM" id="Phobius"/>
    </source>
</evidence>
<evidence type="ECO:0000313" key="2">
    <source>
        <dbReference type="EMBL" id="OGM79456.1"/>
    </source>
</evidence>
<keyword evidence="1" id="KW-0472">Membrane</keyword>
<dbReference type="Proteomes" id="UP000178999">
    <property type="component" value="Unassembled WGS sequence"/>
</dbReference>
<dbReference type="EMBL" id="MGHY01000015">
    <property type="protein sequence ID" value="OGM79456.1"/>
    <property type="molecule type" value="Genomic_DNA"/>
</dbReference>
<organism evidence="2 3">
    <name type="scientific">Candidatus Woesebacteria bacterium RIFOXYB1_FULL_38_16</name>
    <dbReference type="NCBI Taxonomy" id="1802538"/>
    <lineage>
        <taxon>Bacteria</taxon>
        <taxon>Candidatus Woeseibacteriota</taxon>
    </lineage>
</organism>
<sequence length="257" mass="28741">MENQSIPNSQHTQALNKVLVKRFLSPKQNAALLPILIAILLTATIFGAGGYYMGQNSPGSRQTDIAEKNETPSPNISNFTLVSLENLIDENKNVWKKYQDETFSFEYPVYLSDFRDLSADTQLAKDDEEIAGYYRSSQGISGGGRSYWIILKDIQPNTKGVDVKEWITKNKLNVLKDDSGNTEELPVENMTLGGSDAYRINFYSDSGTPRSIFVYFQTSLGVRGIGFHSWSSGAMLAKDYDIYTQILATMKFGNSTY</sequence>